<dbReference type="EMBL" id="RRCH01000002">
    <property type="protein sequence ID" value="RRJ34011.1"/>
    <property type="molecule type" value="Genomic_DNA"/>
</dbReference>
<organism evidence="6 7">
    <name type="scientific">Halocatena pleomorpha</name>
    <dbReference type="NCBI Taxonomy" id="1785090"/>
    <lineage>
        <taxon>Archaea</taxon>
        <taxon>Methanobacteriati</taxon>
        <taxon>Methanobacteriota</taxon>
        <taxon>Stenosarchaea group</taxon>
        <taxon>Halobacteria</taxon>
        <taxon>Halobacteriales</taxon>
        <taxon>Natronomonadaceae</taxon>
        <taxon>Halocatena</taxon>
    </lineage>
</organism>
<evidence type="ECO:0000313" key="7">
    <source>
        <dbReference type="Proteomes" id="UP000282322"/>
    </source>
</evidence>
<accession>A0A3P3RKH2</accession>
<evidence type="ECO:0000256" key="4">
    <source>
        <dbReference type="ARBA" id="ARBA00022833"/>
    </source>
</evidence>
<dbReference type="InterPro" id="IPR055438">
    <property type="entry name" value="AstE_AspA_cat"/>
</dbReference>
<dbReference type="AlphaFoldDB" id="A0A3P3RKH2"/>
<name>A0A3P3RKH2_9EURY</name>
<dbReference type="GO" id="GO:0046872">
    <property type="term" value="F:metal ion binding"/>
    <property type="evidence" value="ECO:0007669"/>
    <property type="project" value="UniProtKB-KW"/>
</dbReference>
<evidence type="ECO:0000256" key="2">
    <source>
        <dbReference type="ARBA" id="ARBA00022723"/>
    </source>
</evidence>
<keyword evidence="3" id="KW-0378">Hydrolase</keyword>
<keyword evidence="2" id="KW-0479">Metal-binding</keyword>
<dbReference type="InterPro" id="IPR037221">
    <property type="entry name" value="H-type_lectin_dom_sf"/>
</dbReference>
<dbReference type="GO" id="GO:0016788">
    <property type="term" value="F:hydrolase activity, acting on ester bonds"/>
    <property type="evidence" value="ECO:0007669"/>
    <property type="project" value="InterPro"/>
</dbReference>
<keyword evidence="4" id="KW-0862">Zinc</keyword>
<dbReference type="Proteomes" id="UP000282322">
    <property type="component" value="Unassembled WGS sequence"/>
</dbReference>
<evidence type="ECO:0000259" key="5">
    <source>
        <dbReference type="Pfam" id="PF24827"/>
    </source>
</evidence>
<dbReference type="Gene3D" id="3.40.630.10">
    <property type="entry name" value="Zn peptidases"/>
    <property type="match status" value="1"/>
</dbReference>
<evidence type="ECO:0000256" key="3">
    <source>
        <dbReference type="ARBA" id="ARBA00022801"/>
    </source>
</evidence>
<comment type="caution">
    <text evidence="6">The sequence shown here is derived from an EMBL/GenBank/DDBJ whole genome shotgun (WGS) entry which is preliminary data.</text>
</comment>
<dbReference type="SUPFAM" id="SSF53187">
    <property type="entry name" value="Zn-dependent exopeptidases"/>
    <property type="match status" value="1"/>
</dbReference>
<comment type="cofactor">
    <cofactor evidence="1">
        <name>Zn(2+)</name>
        <dbReference type="ChEBI" id="CHEBI:29105"/>
    </cofactor>
</comment>
<keyword evidence="7" id="KW-1185">Reference proteome</keyword>
<evidence type="ECO:0000256" key="1">
    <source>
        <dbReference type="ARBA" id="ARBA00001947"/>
    </source>
</evidence>
<dbReference type="OrthoDB" id="248432at2157"/>
<dbReference type="Gene3D" id="2.60.40.2080">
    <property type="match status" value="1"/>
</dbReference>
<gene>
    <name evidence="6" type="ORF">EIK79_00355</name>
</gene>
<dbReference type="RefSeq" id="WP_124953181.1">
    <property type="nucleotide sequence ID" value="NZ_RRCH01000002.1"/>
</dbReference>
<dbReference type="SUPFAM" id="SSF141086">
    <property type="entry name" value="Agglutinin HPA-like"/>
    <property type="match status" value="1"/>
</dbReference>
<reference evidence="6 7" key="1">
    <citation type="submission" date="2018-11" db="EMBL/GenBank/DDBJ databases">
        <title>Taxonoimc description of Halomarina strain SPP-AMP-1.</title>
        <authorList>
            <person name="Pal Y."/>
            <person name="Srinivasana K."/>
            <person name="Verma A."/>
            <person name="Kumar P."/>
        </authorList>
    </citation>
    <scope>NUCLEOTIDE SEQUENCE [LARGE SCALE GENOMIC DNA]</scope>
    <source>
        <strain evidence="6 7">SPP-AMP-1</strain>
    </source>
</reference>
<protein>
    <recommendedName>
        <fullName evidence="5">Succinylglutamate desuccinylase/Aspartoacylase catalytic domain-containing protein</fullName>
    </recommendedName>
</protein>
<proteinExistence type="predicted"/>
<sequence length="869" mass="95420">MSEWTQPYPIERRSIIKAIAGSVATGLGAGEARADSTGTQRTRTLMDGTDQETALYINDSGIDGMTTFVIGGMHGNEEAGYLAGGDIKNWVPSAGTLLVLPRANIVGVRDGTRGGPTGDLNRQFPLEEHPTTDLAREIWNSITEYDPDLLIDLHESVGRYIDGRLGQSIGYSPLRNLRGAAQVSIDAINESIDTQKNHFHPRFLPSPAEPPDGVLVQRTAFELGIPTYIIETYDGLTLSARVRWQKSLVKRLLDLRGAEYDADDPRHVLAIEGSGTLTSYTIDVSGSIEATDTIDTNDTVTETHTDGTVSTSIDYYHYTGRITAFNMTDGTFDDITVYIDGVEKTITELTPEATSELRITGTGPEVAYQLSVDEPFTATASMEDNDRVFGDRAYGVVTTGTDIYEYTRAVDRFDVTAGDADDLTLEVDGDPVTVDDLDENPTHDLWIIGTGSDVRYRVAVSGTVSGTDSLESHDEVTDYTVSGKVGSLNDHVRFTGDILSFELIEGSADDVEILVDGNEQTVSDLNPSDVHELRVSGTGPRTEYTVGVTDIVYPTATNEESDRIGIDRIEGIVRDKDDTYLFRGEVTSFRVEEGSVSDIDVFIDGQQQSLDALHPSQSEVRTLTVDDPGQTYDLAGDYQAPVVIANPPSSNGDQPCHVRLRNVSRQSFDARIEEWLYMNDVHYDETVGSLAMETGRHELDDGRSASAGRATVDTDWRSVSFEQPFETTPVVLCQTETEQGWHPIVTRVRNVSPEGFDVRIQEEEAHGTHYTEALGYIALESGVGTLDGTAFEAGHTMLDHTWNRLAFDREYSNPVFLAGIQSFAGYNTCNLRHRNLSETGVEVTVEEEQSSDEEQTHVNEKVAYLVLEE</sequence>
<dbReference type="Pfam" id="PF24827">
    <property type="entry name" value="AstE_AspA_cat"/>
    <property type="match status" value="1"/>
</dbReference>
<feature type="domain" description="Succinylglutamate desuccinylase/Aspartoacylase catalytic" evidence="5">
    <location>
        <begin position="64"/>
        <end position="155"/>
    </location>
</feature>
<evidence type="ECO:0000313" key="6">
    <source>
        <dbReference type="EMBL" id="RRJ34011.1"/>
    </source>
</evidence>